<evidence type="ECO:0000256" key="1">
    <source>
        <dbReference type="SAM" id="MobiDB-lite"/>
    </source>
</evidence>
<evidence type="ECO:0000313" key="3">
    <source>
        <dbReference type="EMBL" id="KNC98189.1"/>
    </source>
</evidence>
<dbReference type="InterPro" id="IPR027267">
    <property type="entry name" value="AH/BAR_dom_sf"/>
</dbReference>
<feature type="compositionally biased region" description="Polar residues" evidence="1">
    <location>
        <begin position="728"/>
        <end position="737"/>
    </location>
</feature>
<feature type="region of interest" description="Disordered" evidence="1">
    <location>
        <begin position="555"/>
        <end position="657"/>
    </location>
</feature>
<organism evidence="3 4">
    <name type="scientific">Spizellomyces punctatus (strain DAOM BR117)</name>
    <dbReference type="NCBI Taxonomy" id="645134"/>
    <lineage>
        <taxon>Eukaryota</taxon>
        <taxon>Fungi</taxon>
        <taxon>Fungi incertae sedis</taxon>
        <taxon>Chytridiomycota</taxon>
        <taxon>Chytridiomycota incertae sedis</taxon>
        <taxon>Chytridiomycetes</taxon>
        <taxon>Spizellomycetales</taxon>
        <taxon>Spizellomycetaceae</taxon>
        <taxon>Spizellomyces</taxon>
    </lineage>
</organism>
<gene>
    <name evidence="3" type="ORF">SPPG_06591</name>
</gene>
<dbReference type="Gene3D" id="2.30.29.30">
    <property type="entry name" value="Pleckstrin-homology domain (PH domain)/Phosphotyrosine-binding domain (PTB)"/>
    <property type="match status" value="1"/>
</dbReference>
<sequence>MKILPLRRQTPLPAMGPPGMATHASLPTARLESLMAKSGRKIPRDHLELWPYAREQCERLPIVLERFRGWKVIFNQLIRFFESIRKLETAYADEFSKFNDVLCAPDGAAMQEIFVFPSNLMQPVQNQIQDMAAAHKATATYIHERVIRRLKSLKQQVHEQRRHYQHTFGQLVRDVTTSRHDTIGILGKHDRTSRRTGTSSSAVSHTGPTVMAAEPILPPTKDNVDPWLIYLRIQAQLRKMIEGENIFQERILHFHREIAQIDAGIFDTLRQTIDQYLTTIGMQGSAAATHGSSLRSLLNNTDCFGPFARFSETFEVLTAPVFTTERKLEDFPYPLRAIRIEKQGILYRPGTVRKGHWKPVVAVLTESGWVHCFDTKLSRLTRRATSVGGVHIGSHHMHEDERIRSRATSETSSASQIPNSLLPLTSTPLPTPFKPFSINLASPRINIAPNERKLHQHVFTISMDRRKTGKLFRNSGSEVELKAASEEEMLDWISVLNRKIESYLPAGPPAPIFRSPQQLSAELVRRRTEEEVPGRLHDESAGDTALNFAGNMLGKTASAHHPHSGRRTEEALTGGRHDGSVGDTALNLAGDMLGRTASAHHPHSGRRTEEALTGGRHDESVGDTAVNLAGNMLGRTPSAHHPHSGRRTEEALTGGRHDGSIGDTALHVAGNMLENTAGAHHPLINSAVQAHSHGRIPTEESMHTPADVAVQVGEGVMHPEESIRTSVQPPLITSASPASMRPRNLPLPTPPKEWGVEADDQTPRAEMFRPLRAEAQAGALPAAVE</sequence>
<keyword evidence="4" id="KW-1185">Reference proteome</keyword>
<feature type="compositionally biased region" description="Basic and acidic residues" evidence="1">
    <location>
        <begin position="646"/>
        <end position="657"/>
    </location>
</feature>
<dbReference type="SUPFAM" id="SSF50729">
    <property type="entry name" value="PH domain-like"/>
    <property type="match status" value="1"/>
</dbReference>
<evidence type="ECO:0000313" key="4">
    <source>
        <dbReference type="Proteomes" id="UP000053201"/>
    </source>
</evidence>
<dbReference type="RefSeq" id="XP_016606229.1">
    <property type="nucleotide sequence ID" value="XM_016754792.1"/>
</dbReference>
<protein>
    <recommendedName>
        <fullName evidence="2">PH domain-containing protein</fullName>
    </recommendedName>
</protein>
<dbReference type="AlphaFoldDB" id="A0A0L0HBF4"/>
<feature type="domain" description="PH" evidence="2">
    <location>
        <begin position="339"/>
        <end position="501"/>
    </location>
</feature>
<feature type="compositionally biased region" description="Basic and acidic residues" evidence="1">
    <location>
        <begin position="566"/>
        <end position="580"/>
    </location>
</feature>
<dbReference type="SMART" id="SM00233">
    <property type="entry name" value="PH"/>
    <property type="match status" value="1"/>
</dbReference>
<dbReference type="Proteomes" id="UP000053201">
    <property type="component" value="Unassembled WGS sequence"/>
</dbReference>
<proteinExistence type="predicted"/>
<dbReference type="VEuPathDB" id="FungiDB:SPPG_06591"/>
<dbReference type="STRING" id="645134.A0A0L0HBF4"/>
<dbReference type="PANTHER" id="PTHR31941:SF1">
    <property type="entry name" value="CYTOSKELETAL SIGNALING PROTEIN SLM1"/>
    <property type="match status" value="1"/>
</dbReference>
<evidence type="ECO:0000259" key="2">
    <source>
        <dbReference type="PROSITE" id="PS50003"/>
    </source>
</evidence>
<feature type="region of interest" description="Disordered" evidence="1">
    <location>
        <begin position="188"/>
        <end position="207"/>
    </location>
</feature>
<name>A0A0L0HBF4_SPIPD</name>
<dbReference type="Gene3D" id="1.20.1270.60">
    <property type="entry name" value="Arfaptin homology (AH) domain/BAR domain"/>
    <property type="match status" value="1"/>
</dbReference>
<dbReference type="Pfam" id="PF20400">
    <property type="entry name" value="BAR_4"/>
    <property type="match status" value="1"/>
</dbReference>
<dbReference type="PROSITE" id="PS50003">
    <property type="entry name" value="PH_DOMAIN"/>
    <property type="match status" value="1"/>
</dbReference>
<dbReference type="GeneID" id="27689883"/>
<dbReference type="InterPro" id="IPR046868">
    <property type="entry name" value="BAR_4"/>
</dbReference>
<accession>A0A0L0HBF4</accession>
<dbReference type="EMBL" id="KQ257461">
    <property type="protein sequence ID" value="KNC98189.1"/>
    <property type="molecule type" value="Genomic_DNA"/>
</dbReference>
<dbReference type="PANTHER" id="PTHR31941">
    <property type="entry name" value="CYTOSKELETAL SIGNALING PROTEIN SLM1"/>
    <property type="match status" value="1"/>
</dbReference>
<dbReference type="InterPro" id="IPR011993">
    <property type="entry name" value="PH-like_dom_sf"/>
</dbReference>
<feature type="region of interest" description="Disordered" evidence="1">
    <location>
        <begin position="728"/>
        <end position="760"/>
    </location>
</feature>
<feature type="compositionally biased region" description="Low complexity" evidence="1">
    <location>
        <begin position="406"/>
        <end position="421"/>
    </location>
</feature>
<feature type="region of interest" description="Disordered" evidence="1">
    <location>
        <begin position="395"/>
        <end position="421"/>
    </location>
</feature>
<dbReference type="SUPFAM" id="SSF103657">
    <property type="entry name" value="BAR/IMD domain-like"/>
    <property type="match status" value="1"/>
</dbReference>
<dbReference type="InterPro" id="IPR001849">
    <property type="entry name" value="PH_domain"/>
</dbReference>
<reference evidence="3 4" key="1">
    <citation type="submission" date="2009-08" db="EMBL/GenBank/DDBJ databases">
        <title>The Genome Sequence of Spizellomyces punctatus strain DAOM BR117.</title>
        <authorList>
            <consortium name="The Broad Institute Genome Sequencing Platform"/>
            <person name="Russ C."/>
            <person name="Cuomo C."/>
            <person name="Shea T."/>
            <person name="Young S.K."/>
            <person name="Zeng Q."/>
            <person name="Koehrsen M."/>
            <person name="Haas B."/>
            <person name="Borodovsky M."/>
            <person name="Guigo R."/>
            <person name="Alvarado L."/>
            <person name="Berlin A."/>
            <person name="Bochicchio J."/>
            <person name="Borenstein D."/>
            <person name="Chapman S."/>
            <person name="Chen Z."/>
            <person name="Engels R."/>
            <person name="Freedman E."/>
            <person name="Gellesch M."/>
            <person name="Goldberg J."/>
            <person name="Griggs A."/>
            <person name="Gujja S."/>
            <person name="Heiman D."/>
            <person name="Hepburn T."/>
            <person name="Howarth C."/>
            <person name="Jen D."/>
            <person name="Larson L."/>
            <person name="Lewis B."/>
            <person name="Mehta T."/>
            <person name="Park D."/>
            <person name="Pearson M."/>
            <person name="Roberts A."/>
            <person name="Saif S."/>
            <person name="Shenoy N."/>
            <person name="Sisk P."/>
            <person name="Stolte C."/>
            <person name="Sykes S."/>
            <person name="Thomson T."/>
            <person name="Walk T."/>
            <person name="White J."/>
            <person name="Yandava C."/>
            <person name="Burger G."/>
            <person name="Gray M.W."/>
            <person name="Holland P.W.H."/>
            <person name="King N."/>
            <person name="Lang F.B.F."/>
            <person name="Roger A.J."/>
            <person name="Ruiz-Trillo I."/>
            <person name="Lander E."/>
            <person name="Nusbaum C."/>
        </authorList>
    </citation>
    <scope>NUCLEOTIDE SEQUENCE [LARGE SCALE GENOMIC DNA]</scope>
    <source>
        <strain evidence="3 4">DAOM BR117</strain>
    </source>
</reference>
<dbReference type="OrthoDB" id="5598057at2759"/>
<dbReference type="InParanoid" id="A0A0L0HBF4"/>
<feature type="compositionally biased region" description="Basic and acidic residues" evidence="1">
    <location>
        <begin position="606"/>
        <end position="620"/>
    </location>
</feature>